<reference evidence="2 3" key="1">
    <citation type="submission" date="2024-06" db="EMBL/GenBank/DDBJ databases">
        <title>The Natural Products Discovery Center: Release of the First 8490 Sequenced Strains for Exploring Actinobacteria Biosynthetic Diversity.</title>
        <authorList>
            <person name="Kalkreuter E."/>
            <person name="Kautsar S.A."/>
            <person name="Yang D."/>
            <person name="Bader C.D."/>
            <person name="Teijaro C.N."/>
            <person name="Fluegel L."/>
            <person name="Davis C.M."/>
            <person name="Simpson J.R."/>
            <person name="Lauterbach L."/>
            <person name="Steele A.D."/>
            <person name="Gui C."/>
            <person name="Meng S."/>
            <person name="Li G."/>
            <person name="Viehrig K."/>
            <person name="Ye F."/>
            <person name="Su P."/>
            <person name="Kiefer A.F."/>
            <person name="Nichols A."/>
            <person name="Cepeda A.J."/>
            <person name="Yan W."/>
            <person name="Fan B."/>
            <person name="Jiang Y."/>
            <person name="Adhikari A."/>
            <person name="Zheng C.-J."/>
            <person name="Schuster L."/>
            <person name="Cowan T.M."/>
            <person name="Smanski M.J."/>
            <person name="Chevrette M.G."/>
            <person name="De Carvalho L.P.S."/>
            <person name="Shen B."/>
        </authorList>
    </citation>
    <scope>NUCLEOTIDE SEQUENCE [LARGE SCALE GENOMIC DNA]</scope>
    <source>
        <strain evidence="2 3">NPDC000632</strain>
    </source>
</reference>
<evidence type="ECO:0000313" key="2">
    <source>
        <dbReference type="EMBL" id="MER6903786.1"/>
    </source>
</evidence>
<comment type="caution">
    <text evidence="2">The sequence shown here is derived from an EMBL/GenBank/DDBJ whole genome shotgun (WGS) entry which is preliminary data.</text>
</comment>
<evidence type="ECO:0000313" key="3">
    <source>
        <dbReference type="Proteomes" id="UP001490330"/>
    </source>
</evidence>
<dbReference type="RefSeq" id="WP_350715373.1">
    <property type="nucleotide sequence ID" value="NZ_JBEPCO010000002.1"/>
</dbReference>
<name>A0ABV1VBE0_9ACTN</name>
<feature type="compositionally biased region" description="Low complexity" evidence="1">
    <location>
        <begin position="507"/>
        <end position="522"/>
    </location>
</feature>
<proteinExistence type="predicted"/>
<accession>A0ABV1VBE0</accession>
<keyword evidence="3" id="KW-1185">Reference proteome</keyword>
<organism evidence="2 3">
    <name type="scientific">Streptomyces flaveolus</name>
    <dbReference type="NCBI Taxonomy" id="67297"/>
    <lineage>
        <taxon>Bacteria</taxon>
        <taxon>Bacillati</taxon>
        <taxon>Actinomycetota</taxon>
        <taxon>Actinomycetes</taxon>
        <taxon>Kitasatosporales</taxon>
        <taxon>Streptomycetaceae</taxon>
        <taxon>Streptomyces</taxon>
    </lineage>
</organism>
<sequence>MSEQSAPPPGEFGPWLSGQGADAYALVWVDPPGQPAGGTGGVEPEPPRLGETGIARPGFDPARITVQEVTYGREEALTRWLDLDTGARPLAIVTTSPDGLHEHTPGELAVTRLLHTADDPWLTRQLADWLHRRSSTAPQGVDAGWSAATAAWACHMRALSDYPPPSIVSLALEAAGQDASTAELIAATGQNVTALLDRLERPHRPHHELVDDWHTLQALAADVPAYTGTADWLLDQIALRDAFAQRLRAVLEPDLTDHLHHQAASPQAPARALDEQRAAHLAQAHATVRAYTAAAYSGRPQEARRIRDAFPAPARALTASGPATAWRRASTTAQRAVEALAEQRAATLEDDADYLADPRLLHAHIAYLSARHGQLHALHDALGRLAFPTEPPATLPADVVPVAAAQTERRIIEAFGTPDRAAQALDGQITYQRQHGPDAPGTEADLLTTARTALDRLTTTVVPLDENEIRARLKQAMARPAPQPDPAPAGPAPDAPAARAAHHDPHAQAQTAGPAAAPGIHR</sequence>
<feature type="compositionally biased region" description="Pro residues" evidence="1">
    <location>
        <begin position="481"/>
        <end position="494"/>
    </location>
</feature>
<gene>
    <name evidence="2" type="ORF">ABT322_08360</name>
</gene>
<dbReference type="EMBL" id="JBEPCV010000005">
    <property type="protein sequence ID" value="MER6903786.1"/>
    <property type="molecule type" value="Genomic_DNA"/>
</dbReference>
<evidence type="ECO:0000256" key="1">
    <source>
        <dbReference type="SAM" id="MobiDB-lite"/>
    </source>
</evidence>
<dbReference type="Proteomes" id="UP001490330">
    <property type="component" value="Unassembled WGS sequence"/>
</dbReference>
<protein>
    <submittedName>
        <fullName evidence="2">Uncharacterized protein</fullName>
    </submittedName>
</protein>
<feature type="region of interest" description="Disordered" evidence="1">
    <location>
        <begin position="476"/>
        <end position="522"/>
    </location>
</feature>